<dbReference type="AlphaFoldDB" id="A0A6L7EZR4"/>
<sequence length="132" mass="15031">MPDHTEIDARIDRAVARPFGRRFHLRGRERATAQLRGPGTMRAHAAEIIGERLAPAQPRNDGRQTPYRNHPVFVAQHATATCCRTCLETWHGIAKGHQLDRDERAYVVEVIGRWIDRELAQPAETPRLPSVR</sequence>
<proteinExistence type="predicted"/>
<name>A0A6L7EZR4_9ACTN</name>
<dbReference type="EMBL" id="WUEK01000011">
    <property type="protein sequence ID" value="MXG91318.1"/>
    <property type="molecule type" value="Genomic_DNA"/>
</dbReference>
<reference evidence="1 2" key="1">
    <citation type="submission" date="2019-12" db="EMBL/GenBank/DDBJ databases">
        <authorList>
            <person name="Kun Z."/>
        </authorList>
    </citation>
    <scope>NUCLEOTIDE SEQUENCE [LARGE SCALE GENOMIC DNA]</scope>
    <source>
        <strain evidence="1 2">YIM 123512</strain>
    </source>
</reference>
<protein>
    <submittedName>
        <fullName evidence="1">DUF4186 family protein</fullName>
    </submittedName>
</protein>
<dbReference type="InterPro" id="IPR020378">
    <property type="entry name" value="DUF4186"/>
</dbReference>
<keyword evidence="2" id="KW-1185">Reference proteome</keyword>
<dbReference type="Proteomes" id="UP000473325">
    <property type="component" value="Unassembled WGS sequence"/>
</dbReference>
<dbReference type="RefSeq" id="WP_160879244.1">
    <property type="nucleotide sequence ID" value="NZ_WUEK01000011.1"/>
</dbReference>
<organism evidence="1 2">
    <name type="scientific">Nocardioides flavescens</name>
    <dbReference type="NCBI Taxonomy" id="2691959"/>
    <lineage>
        <taxon>Bacteria</taxon>
        <taxon>Bacillati</taxon>
        <taxon>Actinomycetota</taxon>
        <taxon>Actinomycetes</taxon>
        <taxon>Propionibacteriales</taxon>
        <taxon>Nocardioidaceae</taxon>
        <taxon>Nocardioides</taxon>
    </lineage>
</organism>
<comment type="caution">
    <text evidence="1">The sequence shown here is derived from an EMBL/GenBank/DDBJ whole genome shotgun (WGS) entry which is preliminary data.</text>
</comment>
<gene>
    <name evidence="1" type="ORF">GRQ65_17355</name>
</gene>
<dbReference type="Pfam" id="PF13811">
    <property type="entry name" value="DUF4186"/>
    <property type="match status" value="1"/>
</dbReference>
<evidence type="ECO:0000313" key="1">
    <source>
        <dbReference type="EMBL" id="MXG91318.1"/>
    </source>
</evidence>
<evidence type="ECO:0000313" key="2">
    <source>
        <dbReference type="Proteomes" id="UP000473325"/>
    </source>
</evidence>
<accession>A0A6L7EZR4</accession>